<proteinExistence type="predicted"/>
<dbReference type="EMBL" id="BK015142">
    <property type="protein sequence ID" value="DAD92691.1"/>
    <property type="molecule type" value="Genomic_DNA"/>
</dbReference>
<name>A0A8S5NF19_9CAUD</name>
<protein>
    <submittedName>
        <fullName evidence="1">Translation initiation factor-like protein</fullName>
    </submittedName>
</protein>
<evidence type="ECO:0000313" key="1">
    <source>
        <dbReference type="EMBL" id="DAD92691.1"/>
    </source>
</evidence>
<keyword evidence="1" id="KW-0396">Initiation factor</keyword>
<organism evidence="1">
    <name type="scientific">Podoviridae sp. ct9f93</name>
    <dbReference type="NCBI Taxonomy" id="2826544"/>
    <lineage>
        <taxon>Viruses</taxon>
        <taxon>Duplodnaviria</taxon>
        <taxon>Heunggongvirae</taxon>
        <taxon>Uroviricota</taxon>
        <taxon>Caudoviricetes</taxon>
    </lineage>
</organism>
<reference evidence="1" key="1">
    <citation type="journal article" date="2021" name="Proc. Natl. Acad. Sci. U.S.A.">
        <title>A Catalog of Tens of Thousands of Viruses from Human Metagenomes Reveals Hidden Associations with Chronic Diseases.</title>
        <authorList>
            <person name="Tisza M.J."/>
            <person name="Buck C.B."/>
        </authorList>
    </citation>
    <scope>NUCLEOTIDE SEQUENCE</scope>
    <source>
        <strain evidence="1">Ct9f93</strain>
    </source>
</reference>
<accession>A0A8S5NF19</accession>
<sequence>MGCRESGWSYYPHIKEIPASARIVIHCRYSPLSRTPLPVYHRSADV</sequence>
<keyword evidence="1" id="KW-0648">Protein biosynthesis</keyword>